<evidence type="ECO:0000256" key="1">
    <source>
        <dbReference type="SAM" id="SignalP"/>
    </source>
</evidence>
<feature type="signal peptide" evidence="1">
    <location>
        <begin position="1"/>
        <end position="19"/>
    </location>
</feature>
<organism evidence="2 3">
    <name type="scientific">Alginatibacterium sediminis</name>
    <dbReference type="NCBI Taxonomy" id="2164068"/>
    <lineage>
        <taxon>Bacteria</taxon>
        <taxon>Pseudomonadati</taxon>
        <taxon>Pseudomonadota</taxon>
        <taxon>Gammaproteobacteria</taxon>
        <taxon>Alteromonadales</taxon>
        <taxon>Alteromonadaceae</taxon>
        <taxon>Alginatibacterium</taxon>
    </lineage>
</organism>
<reference evidence="2 3" key="1">
    <citation type="submission" date="2018-09" db="EMBL/GenBank/DDBJ databases">
        <authorList>
            <person name="Wang Z."/>
        </authorList>
    </citation>
    <scope>NUCLEOTIDE SEQUENCE [LARGE SCALE GENOMIC DNA]</scope>
    <source>
        <strain evidence="2 3">ALS 81</strain>
    </source>
</reference>
<dbReference type="Pfam" id="PF09695">
    <property type="entry name" value="YtfJ_HI0045"/>
    <property type="match status" value="1"/>
</dbReference>
<dbReference type="SUPFAM" id="SSF52833">
    <property type="entry name" value="Thioredoxin-like"/>
    <property type="match status" value="1"/>
</dbReference>
<keyword evidence="1" id="KW-0732">Signal</keyword>
<accession>A0A420E907</accession>
<dbReference type="Gene3D" id="3.40.30.10">
    <property type="entry name" value="Glutaredoxin"/>
    <property type="match status" value="1"/>
</dbReference>
<dbReference type="EMBL" id="RAQO01000008">
    <property type="protein sequence ID" value="RKF15867.1"/>
    <property type="molecule type" value="Genomic_DNA"/>
</dbReference>
<feature type="chain" id="PRO_5019035915" evidence="1">
    <location>
        <begin position="20"/>
        <end position="180"/>
    </location>
</feature>
<dbReference type="Proteomes" id="UP000286482">
    <property type="component" value="Unassembled WGS sequence"/>
</dbReference>
<dbReference type="OrthoDB" id="5689995at2"/>
<name>A0A420E907_9ALTE</name>
<dbReference type="NCBIfam" id="TIGR01626">
    <property type="entry name" value="ytfJ_HI0045"/>
    <property type="match status" value="1"/>
</dbReference>
<sequence>MRALLLIMAMLPLFANALAITTGAKLPTIQVNSSGFITVVNDEIQYQAWDSNSLNGKVYLIQAMAGRTSAKEINAPMIEAVKQAKLSSDQYQTVTIVNTSDAVFGTSGFVKSKLKNNAKDFPNAAFIQDDKGQVTKKWKLAKKSNAIILLDKQGNVLFAKDGALNAQEIEEVMSLIKSNI</sequence>
<evidence type="ECO:0000313" key="3">
    <source>
        <dbReference type="Proteomes" id="UP000286482"/>
    </source>
</evidence>
<keyword evidence="3" id="KW-1185">Reference proteome</keyword>
<evidence type="ECO:0000313" key="2">
    <source>
        <dbReference type="EMBL" id="RKF15867.1"/>
    </source>
</evidence>
<dbReference type="AlphaFoldDB" id="A0A420E907"/>
<dbReference type="InterPro" id="IPR036249">
    <property type="entry name" value="Thioredoxin-like_sf"/>
</dbReference>
<gene>
    <name evidence="2" type="ORF">DBZ36_15975</name>
</gene>
<protein>
    <submittedName>
        <fullName evidence="2">YtfJ family protein</fullName>
    </submittedName>
</protein>
<proteinExistence type="predicted"/>
<comment type="caution">
    <text evidence="2">The sequence shown here is derived from an EMBL/GenBank/DDBJ whole genome shotgun (WGS) entry which is preliminary data.</text>
</comment>
<dbReference type="InterPro" id="IPR006513">
    <property type="entry name" value="YtfJ_HI0045"/>
</dbReference>
<dbReference type="RefSeq" id="WP_120355952.1">
    <property type="nucleotide sequence ID" value="NZ_RAQO01000008.1"/>
</dbReference>